<dbReference type="SUPFAM" id="SSF55729">
    <property type="entry name" value="Acyl-CoA N-acyltransferases (Nat)"/>
    <property type="match status" value="1"/>
</dbReference>
<dbReference type="PANTHER" id="PTHR43415">
    <property type="entry name" value="SPERMIDINE N(1)-ACETYLTRANSFERASE"/>
    <property type="match status" value="1"/>
</dbReference>
<dbReference type="PANTHER" id="PTHR43415:SF3">
    <property type="entry name" value="GNAT-FAMILY ACETYLTRANSFERASE"/>
    <property type="match status" value="1"/>
</dbReference>
<gene>
    <name evidence="2" type="ORF">C4N24_12005</name>
</gene>
<dbReference type="PROSITE" id="PS51186">
    <property type="entry name" value="GNAT"/>
    <property type="match status" value="1"/>
</dbReference>
<organism evidence="2 3">
    <name type="scientific">Faecalibacterium prausnitzii</name>
    <dbReference type="NCBI Taxonomy" id="853"/>
    <lineage>
        <taxon>Bacteria</taxon>
        <taxon>Bacillati</taxon>
        <taxon>Bacillota</taxon>
        <taxon>Clostridia</taxon>
        <taxon>Eubacteriales</taxon>
        <taxon>Oscillospiraceae</taxon>
        <taxon>Faecalibacterium</taxon>
    </lineage>
</organism>
<evidence type="ECO:0000259" key="1">
    <source>
        <dbReference type="PROSITE" id="PS51186"/>
    </source>
</evidence>
<sequence>MKYDQTLITPKGLAVHIRNGVASDGSAVLENFNLAHAETDYLLSYPDENHFDAEQESRYLEKKETSPNEIELIAFVDGKVAGTAGIDAIGPQYKVAHRVEFGISILKEYWGLGIGRALMGACIQCAKAAGYAQLELEVVAENARAIFMYQTAGFVEYGRNPKGFRSRNAGYQELISMRLEL</sequence>
<dbReference type="Proteomes" id="UP000251281">
    <property type="component" value="Unassembled WGS sequence"/>
</dbReference>
<dbReference type="RefSeq" id="WP_112091611.1">
    <property type="nucleotide sequence ID" value="NZ_PRLD01000013.1"/>
</dbReference>
<dbReference type="EMBL" id="PRLD01000013">
    <property type="protein sequence ID" value="RAW56156.1"/>
    <property type="molecule type" value="Genomic_DNA"/>
</dbReference>
<proteinExistence type="predicted"/>
<dbReference type="GO" id="GO:0016747">
    <property type="term" value="F:acyltransferase activity, transferring groups other than amino-acyl groups"/>
    <property type="evidence" value="ECO:0007669"/>
    <property type="project" value="InterPro"/>
</dbReference>
<reference evidence="2 3" key="1">
    <citation type="submission" date="2018-02" db="EMBL/GenBank/DDBJ databases">
        <title>Complete genome sequencing of Faecalibacterium prausnitzii strains isolated from the human gut.</title>
        <authorList>
            <person name="Fitzgerald B.C."/>
            <person name="Shkoporov A.N."/>
            <person name="Ross P.R."/>
            <person name="Hill C."/>
        </authorList>
    </citation>
    <scope>NUCLEOTIDE SEQUENCE [LARGE SCALE GENOMIC DNA]</scope>
    <source>
        <strain evidence="2 3">APC923/51-1</strain>
    </source>
</reference>
<accession>A0A329U536</accession>
<evidence type="ECO:0000313" key="3">
    <source>
        <dbReference type="Proteomes" id="UP000251281"/>
    </source>
</evidence>
<dbReference type="Pfam" id="PF00583">
    <property type="entry name" value="Acetyltransf_1"/>
    <property type="match status" value="1"/>
</dbReference>
<dbReference type="InterPro" id="IPR000182">
    <property type="entry name" value="GNAT_dom"/>
</dbReference>
<dbReference type="Gene3D" id="3.40.630.30">
    <property type="match status" value="1"/>
</dbReference>
<dbReference type="InterPro" id="IPR016181">
    <property type="entry name" value="Acyl_CoA_acyltransferase"/>
</dbReference>
<protein>
    <submittedName>
        <fullName evidence="2">GNAT family N-acetyltransferase</fullName>
    </submittedName>
</protein>
<feature type="domain" description="N-acetyltransferase" evidence="1">
    <location>
        <begin position="15"/>
        <end position="181"/>
    </location>
</feature>
<comment type="caution">
    <text evidence="2">The sequence shown here is derived from an EMBL/GenBank/DDBJ whole genome shotgun (WGS) entry which is preliminary data.</text>
</comment>
<name>A0A329U536_9FIRM</name>
<dbReference type="CDD" id="cd04301">
    <property type="entry name" value="NAT_SF"/>
    <property type="match status" value="1"/>
</dbReference>
<keyword evidence="2" id="KW-0808">Transferase</keyword>
<dbReference type="AlphaFoldDB" id="A0A329U536"/>
<evidence type="ECO:0000313" key="2">
    <source>
        <dbReference type="EMBL" id="RAW56156.1"/>
    </source>
</evidence>